<comment type="caution">
    <text evidence="1">The sequence shown here is derived from an EMBL/GenBank/DDBJ whole genome shotgun (WGS) entry which is preliminary data.</text>
</comment>
<accession>A0ABN0C669</accession>
<dbReference type="EMBL" id="ADZU01000019">
    <property type="protein sequence ID" value="EFS92662.1"/>
    <property type="molecule type" value="Genomic_DNA"/>
</dbReference>
<dbReference type="Proteomes" id="UP000003179">
    <property type="component" value="Unassembled WGS sequence"/>
</dbReference>
<organism evidence="1 2">
    <name type="scientific">Cutibacterium modestum HL044PA1</name>
    <dbReference type="NCBI Taxonomy" id="765109"/>
    <lineage>
        <taxon>Bacteria</taxon>
        <taxon>Bacillati</taxon>
        <taxon>Actinomycetota</taxon>
        <taxon>Actinomycetes</taxon>
        <taxon>Propionibacteriales</taxon>
        <taxon>Propionibacteriaceae</taxon>
        <taxon>Cutibacterium</taxon>
        <taxon>Cutibacterium modestum</taxon>
    </lineage>
</organism>
<evidence type="ECO:0000313" key="2">
    <source>
        <dbReference type="Proteomes" id="UP000003179"/>
    </source>
</evidence>
<sequence length="39" mass="4329">MRLIKADDAFRTRMSRNIVVLASGGDVNKLCVTWFALCG</sequence>
<evidence type="ECO:0000313" key="1">
    <source>
        <dbReference type="EMBL" id="EFS92662.1"/>
    </source>
</evidence>
<reference evidence="1" key="1">
    <citation type="submission" date="2010-08" db="EMBL/GenBank/DDBJ databases">
        <authorList>
            <person name="Weinstock G."/>
            <person name="Sodergren E."/>
            <person name="Clifton S."/>
            <person name="Fulton L."/>
            <person name="Fulton B."/>
            <person name="Courtney L."/>
            <person name="Fronick C."/>
            <person name="Harrison M."/>
            <person name="Strong C."/>
            <person name="Farmer C."/>
            <person name="Delahaunty K."/>
            <person name="Markovic C."/>
            <person name="Hall O."/>
            <person name="Minx P."/>
            <person name="Tomlinson C."/>
            <person name="Mitreva M."/>
            <person name="Hou S."/>
            <person name="Chen J."/>
            <person name="Wollam A."/>
            <person name="Pepin K.H."/>
            <person name="Johnson M."/>
            <person name="Bhonagiri V."/>
            <person name="Zhang X."/>
            <person name="Suruliraj S."/>
            <person name="Warren W."/>
            <person name="Chinwalla A."/>
            <person name="Mardis E.R."/>
            <person name="Wilson R.K."/>
        </authorList>
    </citation>
    <scope>NUCLEOTIDE SEQUENCE [LARGE SCALE GENOMIC DNA]</scope>
    <source>
        <strain evidence="1">HL044PA1</strain>
    </source>
</reference>
<protein>
    <submittedName>
        <fullName evidence="1">Uncharacterized protein</fullName>
    </submittedName>
</protein>
<proteinExistence type="predicted"/>
<keyword evidence="2" id="KW-1185">Reference proteome</keyword>
<name>A0ABN0C669_9ACTN</name>
<gene>
    <name evidence="1" type="ORF">HMPREF9607_01193</name>
</gene>